<gene>
    <name evidence="2" type="ORF">SAMN05443639_110153</name>
</gene>
<feature type="region of interest" description="Disordered" evidence="1">
    <location>
        <begin position="1"/>
        <end position="58"/>
    </location>
</feature>
<sequence length="58" mass="5833">MAREGSTRQTLGDMHMANEKETPKSSTPTTPTTTGKGGGFTTSAGPGGKTGDVPVVPN</sequence>
<organism evidence="2 3">
    <name type="scientific">Stigmatella erecta</name>
    <dbReference type="NCBI Taxonomy" id="83460"/>
    <lineage>
        <taxon>Bacteria</taxon>
        <taxon>Pseudomonadati</taxon>
        <taxon>Myxococcota</taxon>
        <taxon>Myxococcia</taxon>
        <taxon>Myxococcales</taxon>
        <taxon>Cystobacterineae</taxon>
        <taxon>Archangiaceae</taxon>
        <taxon>Stigmatella</taxon>
    </lineage>
</organism>
<dbReference type="EMBL" id="FOIJ01000010">
    <property type="protein sequence ID" value="SEU22633.1"/>
    <property type="molecule type" value="Genomic_DNA"/>
</dbReference>
<evidence type="ECO:0000256" key="1">
    <source>
        <dbReference type="SAM" id="MobiDB-lite"/>
    </source>
</evidence>
<name>A0A1I0KFT3_9BACT</name>
<proteinExistence type="predicted"/>
<feature type="compositionally biased region" description="Gly residues" evidence="1">
    <location>
        <begin position="35"/>
        <end position="50"/>
    </location>
</feature>
<evidence type="ECO:0000313" key="3">
    <source>
        <dbReference type="Proteomes" id="UP000199181"/>
    </source>
</evidence>
<protein>
    <submittedName>
        <fullName evidence="2">Uncharacterized protein</fullName>
    </submittedName>
</protein>
<keyword evidence="3" id="KW-1185">Reference proteome</keyword>
<evidence type="ECO:0000313" key="2">
    <source>
        <dbReference type="EMBL" id="SEU22633.1"/>
    </source>
</evidence>
<reference evidence="3" key="1">
    <citation type="submission" date="2016-10" db="EMBL/GenBank/DDBJ databases">
        <authorList>
            <person name="Varghese N."/>
            <person name="Submissions S."/>
        </authorList>
    </citation>
    <scope>NUCLEOTIDE SEQUENCE [LARGE SCALE GENOMIC DNA]</scope>
    <source>
        <strain evidence="3">DSM 16858</strain>
    </source>
</reference>
<dbReference type="Proteomes" id="UP000199181">
    <property type="component" value="Unassembled WGS sequence"/>
</dbReference>
<dbReference type="AlphaFoldDB" id="A0A1I0KFT3"/>
<feature type="compositionally biased region" description="Low complexity" evidence="1">
    <location>
        <begin position="24"/>
        <end position="34"/>
    </location>
</feature>
<accession>A0A1I0KFT3</accession>